<evidence type="ECO:0000313" key="1">
    <source>
        <dbReference type="EMBL" id="QRD00531.1"/>
    </source>
</evidence>
<proteinExistence type="predicted"/>
<evidence type="ECO:0000313" key="2">
    <source>
        <dbReference type="Proteomes" id="UP000663193"/>
    </source>
</evidence>
<gene>
    <name evidence="1" type="ORF">JI435_415310</name>
</gene>
<dbReference type="VEuPathDB" id="FungiDB:JI435_415310"/>
<accession>A0A7U2I249</accession>
<sequence>MSDITYKKPIDVPQGRGFQHGVKFWDYMCVDANTSGMVEGWAVESRGAVCAVRLRTELLQPTLRTLHGMEHSDGATSIR</sequence>
<reference evidence="2" key="1">
    <citation type="journal article" date="2021" name="BMC Genomics">
        <title>Chromosome-level genome assembly and manually-curated proteome of model necrotroph Parastagonospora nodorum Sn15 reveals a genome-wide trove of candidate effector homologs, and redundancy of virulence-related functions within an accessory chromosome.</title>
        <authorList>
            <person name="Bertazzoni S."/>
            <person name="Jones D.A.B."/>
            <person name="Phan H.T."/>
            <person name="Tan K.-C."/>
            <person name="Hane J.K."/>
        </authorList>
    </citation>
    <scope>NUCLEOTIDE SEQUENCE [LARGE SCALE GENOMIC DNA]</scope>
    <source>
        <strain evidence="2">SN15 / ATCC MYA-4574 / FGSC 10173)</strain>
    </source>
</reference>
<dbReference type="AlphaFoldDB" id="A0A7U2I249"/>
<protein>
    <submittedName>
        <fullName evidence="1">Uncharacterized protein</fullName>
    </submittedName>
</protein>
<dbReference type="EMBL" id="CP069033">
    <property type="protein sequence ID" value="QRD00531.1"/>
    <property type="molecule type" value="Genomic_DNA"/>
</dbReference>
<organism evidence="1 2">
    <name type="scientific">Phaeosphaeria nodorum (strain SN15 / ATCC MYA-4574 / FGSC 10173)</name>
    <name type="common">Glume blotch fungus</name>
    <name type="synonym">Parastagonospora nodorum</name>
    <dbReference type="NCBI Taxonomy" id="321614"/>
    <lineage>
        <taxon>Eukaryota</taxon>
        <taxon>Fungi</taxon>
        <taxon>Dikarya</taxon>
        <taxon>Ascomycota</taxon>
        <taxon>Pezizomycotina</taxon>
        <taxon>Dothideomycetes</taxon>
        <taxon>Pleosporomycetidae</taxon>
        <taxon>Pleosporales</taxon>
        <taxon>Pleosporineae</taxon>
        <taxon>Phaeosphaeriaceae</taxon>
        <taxon>Parastagonospora</taxon>
    </lineage>
</organism>
<keyword evidence="2" id="KW-1185">Reference proteome</keyword>
<name>A0A7U2I249_PHANO</name>
<dbReference type="Proteomes" id="UP000663193">
    <property type="component" value="Chromosome 11"/>
</dbReference>